<keyword evidence="1" id="KW-1133">Transmembrane helix</keyword>
<evidence type="ECO:0000313" key="4">
    <source>
        <dbReference type="Proteomes" id="UP000471521"/>
    </source>
</evidence>
<dbReference type="Pfam" id="PF07790">
    <property type="entry name" value="Pilin_N"/>
    <property type="match status" value="1"/>
</dbReference>
<dbReference type="Proteomes" id="UP000471521">
    <property type="component" value="Unassembled WGS sequence"/>
</dbReference>
<accession>A0A6B0SFH8</accession>
<keyword evidence="4" id="KW-1185">Reference proteome</keyword>
<gene>
    <name evidence="3" type="ORF">GRX66_06865</name>
</gene>
<keyword evidence="1" id="KW-0812">Transmembrane</keyword>
<dbReference type="OrthoDB" id="253405at2157"/>
<name>A0A6B0SFH8_9EURY</name>
<feature type="transmembrane region" description="Helical" evidence="1">
    <location>
        <begin position="20"/>
        <end position="43"/>
    </location>
</feature>
<evidence type="ECO:0000313" key="3">
    <source>
        <dbReference type="EMBL" id="MXR20338.1"/>
    </source>
</evidence>
<protein>
    <submittedName>
        <fullName evidence="3">Type IV pilin</fullName>
    </submittedName>
</protein>
<comment type="caution">
    <text evidence="3">The sequence shown here is derived from an EMBL/GenBank/DDBJ whole genome shotgun (WGS) entry which is preliminary data.</text>
</comment>
<proteinExistence type="predicted"/>
<dbReference type="InterPro" id="IPR012859">
    <property type="entry name" value="Pilin_N_archaeal"/>
</dbReference>
<reference evidence="3 4" key="1">
    <citation type="submission" date="2019-12" db="EMBL/GenBank/DDBJ databases">
        <title>Isolation and characterization of three novel carbon monoxide-oxidizing members of Halobacteria from salione crusts and soils.</title>
        <authorList>
            <person name="Myers M.R."/>
            <person name="King G.M."/>
        </authorList>
    </citation>
    <scope>NUCLEOTIDE SEQUENCE [LARGE SCALE GENOMIC DNA]</scope>
    <source>
        <strain evidence="3 4">PCN9</strain>
    </source>
</reference>
<dbReference type="PANTHER" id="PTHR38138">
    <property type="entry name" value="VNG6441H"/>
    <property type="match status" value="1"/>
</dbReference>
<dbReference type="InterPro" id="IPR013373">
    <property type="entry name" value="Flagellin/pilin_N_arc"/>
</dbReference>
<evidence type="ECO:0000259" key="2">
    <source>
        <dbReference type="Pfam" id="PF07790"/>
    </source>
</evidence>
<feature type="domain" description="Archaeal Type IV pilin N-terminal" evidence="2">
    <location>
        <begin position="14"/>
        <end position="69"/>
    </location>
</feature>
<sequence length="138" mass="14025">MKKISFEIPDRDERGVSPVIGVILMVAITVILAAVIASFVLGFGDSVQENVQAGASISSNSDGSATVTWVSEGTANKLNVTISGEDSSEITDVGGTADISTSGPDVSVSSTGTYTVIVKAIGDDSTTVVAQKEVDIDA</sequence>
<organism evidence="3 4">
    <name type="scientific">Halobacterium bonnevillei</name>
    <dbReference type="NCBI Taxonomy" id="2692200"/>
    <lineage>
        <taxon>Archaea</taxon>
        <taxon>Methanobacteriati</taxon>
        <taxon>Methanobacteriota</taxon>
        <taxon>Stenosarchaea group</taxon>
        <taxon>Halobacteria</taxon>
        <taxon>Halobacteriales</taxon>
        <taxon>Halobacteriaceae</taxon>
        <taxon>Halobacterium</taxon>
    </lineage>
</organism>
<dbReference type="PANTHER" id="PTHR38138:SF1">
    <property type="entry name" value="ARCHAEAL TYPE IV PILIN N-TERMINAL DOMAIN-CONTAINING PROTEIN"/>
    <property type="match status" value="1"/>
</dbReference>
<dbReference type="NCBIfam" id="TIGR02537">
    <property type="entry name" value="arch_flag_Nterm"/>
    <property type="match status" value="1"/>
</dbReference>
<dbReference type="EMBL" id="WUUU01000038">
    <property type="protein sequence ID" value="MXR20338.1"/>
    <property type="molecule type" value="Genomic_DNA"/>
</dbReference>
<keyword evidence="1" id="KW-0472">Membrane</keyword>
<evidence type="ECO:0000256" key="1">
    <source>
        <dbReference type="SAM" id="Phobius"/>
    </source>
</evidence>
<dbReference type="AlphaFoldDB" id="A0A6B0SFH8"/>